<feature type="domain" description="Prepilin type IV endopeptidase peptidase" evidence="3">
    <location>
        <begin position="7"/>
        <end position="110"/>
    </location>
</feature>
<dbReference type="Proteomes" id="UP000235616">
    <property type="component" value="Unassembled WGS sequence"/>
</dbReference>
<dbReference type="RefSeq" id="WP_102646699.1">
    <property type="nucleotide sequence ID" value="NZ_PNYA01000015.1"/>
</dbReference>
<evidence type="ECO:0000256" key="1">
    <source>
        <dbReference type="ARBA" id="ARBA00005801"/>
    </source>
</evidence>
<dbReference type="PANTHER" id="PTHR30487">
    <property type="entry name" value="TYPE 4 PREPILIN-LIKE PROTEINS LEADER PEPTIDE-PROCESSING ENZYME"/>
    <property type="match status" value="1"/>
</dbReference>
<dbReference type="InterPro" id="IPR050882">
    <property type="entry name" value="Prepilin_peptidase/N-MTase"/>
</dbReference>
<feature type="transmembrane region" description="Helical" evidence="2">
    <location>
        <begin position="96"/>
        <end position="116"/>
    </location>
</feature>
<dbReference type="GO" id="GO:0006465">
    <property type="term" value="P:signal peptide processing"/>
    <property type="evidence" value="ECO:0007669"/>
    <property type="project" value="TreeGrafter"/>
</dbReference>
<feature type="transmembrane region" description="Helical" evidence="2">
    <location>
        <begin position="28"/>
        <end position="46"/>
    </location>
</feature>
<evidence type="ECO:0000313" key="5">
    <source>
        <dbReference type="Proteomes" id="UP000235616"/>
    </source>
</evidence>
<dbReference type="EMBL" id="PNYA01000015">
    <property type="protein sequence ID" value="PMS18387.1"/>
    <property type="molecule type" value="Genomic_DNA"/>
</dbReference>
<sequence length="169" mass="17191">MLLSSAVFVVWAALVAWFDCRTRRVANRLVAVGAAAAFACAAVHAAPFGVAPAAAALGALVGCAALLPFFAFGLMGAADVKVFAVLGAWCGTGPLLGLWVAASLAAAVHALTLLASERWRACSGVRWSPWRNGQPAFEIGTRRATPYAALLVGAASLHLLGGALQGAVH</sequence>
<dbReference type="OrthoDB" id="8942754at2"/>
<name>A0A2N7VMP7_9BURK</name>
<evidence type="ECO:0000256" key="2">
    <source>
        <dbReference type="SAM" id="Phobius"/>
    </source>
</evidence>
<comment type="similarity">
    <text evidence="1">Belongs to the peptidase A24 family.</text>
</comment>
<proteinExistence type="inferred from homology"/>
<dbReference type="Gene3D" id="1.20.120.1220">
    <property type="match status" value="1"/>
</dbReference>
<dbReference type="GO" id="GO:0004190">
    <property type="term" value="F:aspartic-type endopeptidase activity"/>
    <property type="evidence" value="ECO:0007669"/>
    <property type="project" value="InterPro"/>
</dbReference>
<keyword evidence="2" id="KW-1133">Transmembrane helix</keyword>
<dbReference type="PANTHER" id="PTHR30487:SF0">
    <property type="entry name" value="PREPILIN LEADER PEPTIDASE_N-METHYLTRANSFERASE-RELATED"/>
    <property type="match status" value="1"/>
</dbReference>
<evidence type="ECO:0000313" key="4">
    <source>
        <dbReference type="EMBL" id="PMS18387.1"/>
    </source>
</evidence>
<protein>
    <recommendedName>
        <fullName evidence="3">Prepilin type IV endopeptidase peptidase domain-containing protein</fullName>
    </recommendedName>
</protein>
<organism evidence="4 5">
    <name type="scientific">Trinickia dabaoshanensis</name>
    <dbReference type="NCBI Taxonomy" id="564714"/>
    <lineage>
        <taxon>Bacteria</taxon>
        <taxon>Pseudomonadati</taxon>
        <taxon>Pseudomonadota</taxon>
        <taxon>Betaproteobacteria</taxon>
        <taxon>Burkholderiales</taxon>
        <taxon>Burkholderiaceae</taxon>
        <taxon>Trinickia</taxon>
    </lineage>
</organism>
<dbReference type="Pfam" id="PF01478">
    <property type="entry name" value="Peptidase_A24"/>
    <property type="match status" value="1"/>
</dbReference>
<evidence type="ECO:0000259" key="3">
    <source>
        <dbReference type="Pfam" id="PF01478"/>
    </source>
</evidence>
<feature type="transmembrane region" description="Helical" evidence="2">
    <location>
        <begin position="147"/>
        <end position="168"/>
    </location>
</feature>
<keyword evidence="2" id="KW-0472">Membrane</keyword>
<dbReference type="InterPro" id="IPR000045">
    <property type="entry name" value="Prepilin_IV_endopep_pep"/>
</dbReference>
<keyword evidence="2" id="KW-0812">Transmembrane</keyword>
<gene>
    <name evidence="4" type="ORF">C0Z18_17145</name>
</gene>
<comment type="caution">
    <text evidence="4">The sequence shown here is derived from an EMBL/GenBank/DDBJ whole genome shotgun (WGS) entry which is preliminary data.</text>
</comment>
<reference evidence="4 5" key="1">
    <citation type="submission" date="2018-01" db="EMBL/GenBank/DDBJ databases">
        <title>Whole genome analyses suggest that Burkholderia sensu lato contains two further novel genera in the rhizoxinica-symbiotica group Mycetohabitans gen. nov., and Trinickia gen. nov.: implications for the evolution of diazotrophy and nodulation in the Burkholderiaceae.</title>
        <authorList>
            <person name="Estrada-de los Santos P."/>
            <person name="Palmer M."/>
            <person name="Chavez-Ramirez B."/>
            <person name="Beukes C."/>
            <person name="Steenkamp E.T."/>
            <person name="Hirsch A.M."/>
            <person name="Manyaka P."/>
            <person name="Maluk M."/>
            <person name="Lafos M."/>
            <person name="Crook M."/>
            <person name="Gross E."/>
            <person name="Simon M.F."/>
            <person name="Bueno dos Reis Junior F."/>
            <person name="Poole P.S."/>
            <person name="Venter S.N."/>
            <person name="James E.K."/>
        </authorList>
    </citation>
    <scope>NUCLEOTIDE SEQUENCE [LARGE SCALE GENOMIC DNA]</scope>
    <source>
        <strain evidence="4 5">GIMN1.004</strain>
    </source>
</reference>
<dbReference type="AlphaFoldDB" id="A0A2N7VMP7"/>
<dbReference type="GO" id="GO:0005886">
    <property type="term" value="C:plasma membrane"/>
    <property type="evidence" value="ECO:0007669"/>
    <property type="project" value="TreeGrafter"/>
</dbReference>
<accession>A0A2N7VMP7</accession>
<feature type="transmembrane region" description="Helical" evidence="2">
    <location>
        <begin position="53"/>
        <end position="76"/>
    </location>
</feature>
<keyword evidence="5" id="KW-1185">Reference proteome</keyword>